<proteinExistence type="predicted"/>
<gene>
    <name evidence="1" type="ORF">HERI1096_LOCUS21561</name>
</gene>
<dbReference type="AlphaFoldDB" id="A0A7S3F3F3"/>
<dbReference type="EMBL" id="HBHX01038770">
    <property type="protein sequence ID" value="CAE0120860.1"/>
    <property type="molecule type" value="Transcribed_RNA"/>
</dbReference>
<evidence type="ECO:0000313" key="1">
    <source>
        <dbReference type="EMBL" id="CAE0120860.1"/>
    </source>
</evidence>
<name>A0A7S3F3F3_9EUKA</name>
<organism evidence="1">
    <name type="scientific">Haptolina ericina</name>
    <dbReference type="NCBI Taxonomy" id="156174"/>
    <lineage>
        <taxon>Eukaryota</taxon>
        <taxon>Haptista</taxon>
        <taxon>Haptophyta</taxon>
        <taxon>Prymnesiophyceae</taxon>
        <taxon>Prymnesiales</taxon>
        <taxon>Prymnesiaceae</taxon>
        <taxon>Haptolina</taxon>
    </lineage>
</organism>
<accession>A0A7S3F3F3</accession>
<reference evidence="1" key="1">
    <citation type="submission" date="2021-01" db="EMBL/GenBank/DDBJ databases">
        <authorList>
            <person name="Corre E."/>
            <person name="Pelletier E."/>
            <person name="Niang G."/>
            <person name="Scheremetjew M."/>
            <person name="Finn R."/>
            <person name="Kale V."/>
            <person name="Holt S."/>
            <person name="Cochrane G."/>
            <person name="Meng A."/>
            <person name="Brown T."/>
            <person name="Cohen L."/>
        </authorList>
    </citation>
    <scope>NUCLEOTIDE SEQUENCE</scope>
    <source>
        <strain evidence="1">CCMP281</strain>
    </source>
</reference>
<protein>
    <submittedName>
        <fullName evidence="1">Uncharacterized protein</fullName>
    </submittedName>
</protein>
<sequence>MSAVVDEARARLGRLEPGMPGWFSPHASVSVALVMYGKVGTLRLPSSFEDGSRPEESKAVIRLAHTTVRRHVIDVNPNSSMRFFVHSWNPNLGSFIDRLYTPLWSQHDTLESNEPVFSAGTSLSRALKAVRLAERTRGQPFDLIACWRHDLHFSGSLRWKELPRAQLWFPSMCCAPDLKGLKDRSWVTPSNQRRKAACHSEGGTYSDYCRASWFMSMVGSGRDLATEAHYNYWVNDWLFVAPSHTAHTFRAIASHLELYSEALRLVGIRLKWMHFYWSAHVHHVLGAASGVRALPLRASVDLWVPHAGSRGRECRTNTTVHDLLPRRPEPVWGGFAHALCPPHEHGRVTCPWTSPRCMADTPNGNANGD</sequence>